<dbReference type="Pfam" id="PF07173">
    <property type="entry name" value="GRDP-like"/>
    <property type="match status" value="1"/>
</dbReference>
<evidence type="ECO:0000313" key="2">
    <source>
        <dbReference type="EMBL" id="CAK7221297.1"/>
    </source>
</evidence>
<sequence length="893" mass="96873">MAPWSRKKSDASAPDAEKAGLTKEKSNRLSLFKTNDSSVNGGDRSNGSNANANANGSPDEALPAYSAEPPQEPTVDDIAALTAVLSNLNLPREPKTLSAQAVTSKHDDNSPQYMWPSADECLAHLKFLFAVHALKEDVGYTDGMFGLHDAIAGAPDNVVSIPLNLPDKQAPPQTQEDLYRARLSKVREKRWALYVARAADRYDAWWTAVTAKNRRPEEGDMEVPGNRQYSGFVDVQLPRDARVWNADNLLPLDVWMVMHAHMLNPRAFLEDCIRYGARDIWAAGMPWAPVSEAIDNEQFQYRNVSDTAKASWTSLTGHAWDNVDDPPTKEVKCPACYKLTTAPWTTWGTGVADGDNATELLGTGYGDGGDGFEVVCKDCGFVIDRKALAVGKFVFNCLELIRGDKPMPGTILDPKTGRPEVVMPRAGSMHRPEPRTFPNRVIKRGGMMAAIVGGTGNGVALKALRTPPKPALIDRMNQPRTTSMEMVKSRIEEILGDSQLLKYIDEYYGSRFRYRPQEMARLSIRKMMSRYWDNASPFALDLTGAVLRQGIFIDKMHQLDWLHSPAARSTMERVVVKYQRFLGMIADHPLRMCVPTLDVDLGWHTHQLQPPAYYHTSLRRTGVMSTRLGASSISSVTGGKFIDHDDKLDEDQLHLAFEYTSKIYQEKYGEIYSECTCWYCEAVRAATYSSVGARLGFSRQGDVVDNFHKSGASSRCPAPDRAAHVSAHNAVLFVDNDVRSKVTRQLRAAQLNRLNNNYAKAVRRAERSGRKLPPREEYYDHWGYQYYMYSPYMYPLYFNTGYYYASPGFVPMGAGEWANCASGSCGSGGVAAGACGGPGGCGACGSISGGCAGGGAAGGCGGVGGGCGGGGGGCGGGGGGCGGGGGGCGGGGS</sequence>
<comment type="caution">
    <text evidence="2">The sequence shown here is derived from an EMBL/GenBank/DDBJ whole genome shotgun (WGS) entry which is preliminary data.</text>
</comment>
<evidence type="ECO:0008006" key="4">
    <source>
        <dbReference type="Google" id="ProtNLM"/>
    </source>
</evidence>
<dbReference type="EMBL" id="CAWUHB010000022">
    <property type="protein sequence ID" value="CAK7221297.1"/>
    <property type="molecule type" value="Genomic_DNA"/>
</dbReference>
<dbReference type="PANTHER" id="PTHR34365">
    <property type="entry name" value="ENOLASE (DUF1399)"/>
    <property type="match status" value="1"/>
</dbReference>
<gene>
    <name evidence="2" type="ORF">SCUCBS95973_004446</name>
</gene>
<proteinExistence type="predicted"/>
<feature type="region of interest" description="Disordered" evidence="1">
    <location>
        <begin position="409"/>
        <end position="437"/>
    </location>
</feature>
<feature type="compositionally biased region" description="Low complexity" evidence="1">
    <location>
        <begin position="40"/>
        <end position="57"/>
    </location>
</feature>
<dbReference type="PANTHER" id="PTHR34365:SF7">
    <property type="entry name" value="GLYCINE-RICH DOMAIN-CONTAINING PROTEIN 1"/>
    <property type="match status" value="1"/>
</dbReference>
<organism evidence="2 3">
    <name type="scientific">Sporothrix curviconia</name>
    <dbReference type="NCBI Taxonomy" id="1260050"/>
    <lineage>
        <taxon>Eukaryota</taxon>
        <taxon>Fungi</taxon>
        <taxon>Dikarya</taxon>
        <taxon>Ascomycota</taxon>
        <taxon>Pezizomycotina</taxon>
        <taxon>Sordariomycetes</taxon>
        <taxon>Sordariomycetidae</taxon>
        <taxon>Ophiostomatales</taxon>
        <taxon>Ophiostomataceae</taxon>
        <taxon>Sporothrix</taxon>
    </lineage>
</organism>
<feature type="region of interest" description="Disordered" evidence="1">
    <location>
        <begin position="1"/>
        <end position="72"/>
    </location>
</feature>
<feature type="compositionally biased region" description="Polar residues" evidence="1">
    <location>
        <begin position="28"/>
        <end position="39"/>
    </location>
</feature>
<evidence type="ECO:0000313" key="3">
    <source>
        <dbReference type="Proteomes" id="UP001642405"/>
    </source>
</evidence>
<accession>A0ABP0BP43</accession>
<keyword evidence="3" id="KW-1185">Reference proteome</keyword>
<reference evidence="2 3" key="1">
    <citation type="submission" date="2024-01" db="EMBL/GenBank/DDBJ databases">
        <authorList>
            <person name="Allen C."/>
            <person name="Tagirdzhanova G."/>
        </authorList>
    </citation>
    <scope>NUCLEOTIDE SEQUENCE [LARGE SCALE GENOMIC DNA]</scope>
</reference>
<name>A0ABP0BP43_9PEZI</name>
<feature type="compositionally biased region" description="Basic and acidic residues" evidence="1">
    <location>
        <begin position="7"/>
        <end position="27"/>
    </location>
</feature>
<dbReference type="Proteomes" id="UP001642405">
    <property type="component" value="Unassembled WGS sequence"/>
</dbReference>
<evidence type="ECO:0000256" key="1">
    <source>
        <dbReference type="SAM" id="MobiDB-lite"/>
    </source>
</evidence>
<dbReference type="InterPro" id="IPR009836">
    <property type="entry name" value="GRDP-like"/>
</dbReference>
<protein>
    <recommendedName>
        <fullName evidence="4">Alpha-ketoglutarate-dependent sulfonate dioxygenase</fullName>
    </recommendedName>
</protein>